<sequence length="480" mass="54677">MDNRLLGVPDNERQCVALSARQHFVRSSGTPRMGFERRRSGIYVVTAWFTKAVGDIAGAHCECVAGLSETCQHVAGLLLSVADLAEDKGMEVACTGLPCKWIVPAEAKKPAPRLPLVEISFRKYRVNKPLRPKKRRRYNPCSHLSPPTENQVEHFRESLTECYPSLQALRYTGQQPAQHVPEPSAQLIGDEEELWSDRVQEIISAHMSSLKPIEKDDRDKICATTTGQADNKNWHAARVGRLTASLFKRVCCCIKPESLLKTLLYPSDRAVSAEAMVYGREHEKDAVEAYALLLRSLDRQVTVHETGLHIHSDHPLLAASPDRVVRTDGEEGILEVKCPFSKRGQSMDEACEDSKFCCRLEDGEAVLKTDHEYYFQIQGQMAITGHNWCDFVVWFGPNKVHLQRIPYNRVFWDSEMLPSLLHFMRYALIPEILTRRVKRLNRLYTKGQYVSYRKLLNGFFVCEHHDGLVMKIKRIASKVY</sequence>
<evidence type="ECO:0000313" key="2">
    <source>
        <dbReference type="Proteomes" id="UP000821865"/>
    </source>
</evidence>
<evidence type="ECO:0000313" key="1">
    <source>
        <dbReference type="EMBL" id="KAH7953237.1"/>
    </source>
</evidence>
<name>A0ACB8CVS6_DERSI</name>
<dbReference type="Proteomes" id="UP000821865">
    <property type="component" value="Chromosome 4"/>
</dbReference>
<accession>A0ACB8CVS6</accession>
<reference evidence="1" key="1">
    <citation type="submission" date="2020-05" db="EMBL/GenBank/DDBJ databases">
        <title>Large-scale comparative analyses of tick genomes elucidate their genetic diversity and vector capacities.</title>
        <authorList>
            <person name="Jia N."/>
            <person name="Wang J."/>
            <person name="Shi W."/>
            <person name="Du L."/>
            <person name="Sun Y."/>
            <person name="Zhan W."/>
            <person name="Jiang J."/>
            <person name="Wang Q."/>
            <person name="Zhang B."/>
            <person name="Ji P."/>
            <person name="Sakyi L.B."/>
            <person name="Cui X."/>
            <person name="Yuan T."/>
            <person name="Jiang B."/>
            <person name="Yang W."/>
            <person name="Lam T.T.-Y."/>
            <person name="Chang Q."/>
            <person name="Ding S."/>
            <person name="Wang X."/>
            <person name="Zhu J."/>
            <person name="Ruan X."/>
            <person name="Zhao L."/>
            <person name="Wei J."/>
            <person name="Que T."/>
            <person name="Du C."/>
            <person name="Cheng J."/>
            <person name="Dai P."/>
            <person name="Han X."/>
            <person name="Huang E."/>
            <person name="Gao Y."/>
            <person name="Liu J."/>
            <person name="Shao H."/>
            <person name="Ye R."/>
            <person name="Li L."/>
            <person name="Wei W."/>
            <person name="Wang X."/>
            <person name="Wang C."/>
            <person name="Yang T."/>
            <person name="Huo Q."/>
            <person name="Li W."/>
            <person name="Guo W."/>
            <person name="Chen H."/>
            <person name="Zhou L."/>
            <person name="Ni X."/>
            <person name="Tian J."/>
            <person name="Zhou Y."/>
            <person name="Sheng Y."/>
            <person name="Liu T."/>
            <person name="Pan Y."/>
            <person name="Xia L."/>
            <person name="Li J."/>
            <person name="Zhao F."/>
            <person name="Cao W."/>
        </authorList>
    </citation>
    <scope>NUCLEOTIDE SEQUENCE</scope>
    <source>
        <strain evidence="1">Dsil-2018</strain>
    </source>
</reference>
<dbReference type="EMBL" id="CM023473">
    <property type="protein sequence ID" value="KAH7953237.1"/>
    <property type="molecule type" value="Genomic_DNA"/>
</dbReference>
<protein>
    <submittedName>
        <fullName evidence="1">Uncharacterized protein</fullName>
    </submittedName>
</protein>
<comment type="caution">
    <text evidence="1">The sequence shown here is derived from an EMBL/GenBank/DDBJ whole genome shotgun (WGS) entry which is preliminary data.</text>
</comment>
<proteinExistence type="predicted"/>
<keyword evidence="2" id="KW-1185">Reference proteome</keyword>
<organism evidence="1 2">
    <name type="scientific">Dermacentor silvarum</name>
    <name type="common">Tick</name>
    <dbReference type="NCBI Taxonomy" id="543639"/>
    <lineage>
        <taxon>Eukaryota</taxon>
        <taxon>Metazoa</taxon>
        <taxon>Ecdysozoa</taxon>
        <taxon>Arthropoda</taxon>
        <taxon>Chelicerata</taxon>
        <taxon>Arachnida</taxon>
        <taxon>Acari</taxon>
        <taxon>Parasitiformes</taxon>
        <taxon>Ixodida</taxon>
        <taxon>Ixodoidea</taxon>
        <taxon>Ixodidae</taxon>
        <taxon>Rhipicephalinae</taxon>
        <taxon>Dermacentor</taxon>
    </lineage>
</organism>
<gene>
    <name evidence="1" type="ORF">HPB49_006314</name>
</gene>